<evidence type="ECO:0000313" key="2">
    <source>
        <dbReference type="Proteomes" id="UP000019140"/>
    </source>
</evidence>
<organism evidence="1 2">
    <name type="scientific">Candidatus Entotheonella gemina</name>
    <dbReference type="NCBI Taxonomy" id="1429439"/>
    <lineage>
        <taxon>Bacteria</taxon>
        <taxon>Pseudomonadati</taxon>
        <taxon>Nitrospinota/Tectimicrobiota group</taxon>
        <taxon>Candidatus Tectimicrobiota</taxon>
        <taxon>Candidatus Entotheonellia</taxon>
        <taxon>Candidatus Entotheonellales</taxon>
        <taxon>Candidatus Entotheonellaceae</taxon>
        <taxon>Candidatus Entotheonella</taxon>
    </lineage>
</organism>
<sequence>MTGTVAAVDGHGATAFETEGINGLAVTVCDAIRKESTCMFGMAAGAVIARRQDMRGRRYGKTI</sequence>
<gene>
    <name evidence="1" type="ORF">ETSY2_13385</name>
</gene>
<proteinExistence type="predicted"/>
<accession>W4MA42</accession>
<dbReference type="EMBL" id="AZHX01000537">
    <property type="protein sequence ID" value="ETX07068.1"/>
    <property type="molecule type" value="Genomic_DNA"/>
</dbReference>
<keyword evidence="2" id="KW-1185">Reference proteome</keyword>
<dbReference type="HOGENOM" id="CLU_2877413_0_0_7"/>
<reference evidence="1 2" key="1">
    <citation type="journal article" date="2014" name="Nature">
        <title>An environmental bacterial taxon with a large and distinct metabolic repertoire.</title>
        <authorList>
            <person name="Wilson M.C."/>
            <person name="Mori T."/>
            <person name="Ruckert C."/>
            <person name="Uria A.R."/>
            <person name="Helf M.J."/>
            <person name="Takada K."/>
            <person name="Gernert C."/>
            <person name="Steffens U.A."/>
            <person name="Heycke N."/>
            <person name="Schmitt S."/>
            <person name="Rinke C."/>
            <person name="Helfrich E.J."/>
            <person name="Brachmann A.O."/>
            <person name="Gurgui C."/>
            <person name="Wakimoto T."/>
            <person name="Kracht M."/>
            <person name="Crusemann M."/>
            <person name="Hentschel U."/>
            <person name="Abe I."/>
            <person name="Matsunaga S."/>
            <person name="Kalinowski J."/>
            <person name="Takeyama H."/>
            <person name="Piel J."/>
        </authorList>
    </citation>
    <scope>NUCLEOTIDE SEQUENCE [LARGE SCALE GENOMIC DNA]</scope>
    <source>
        <strain evidence="2">TSY2</strain>
    </source>
</reference>
<protein>
    <submittedName>
        <fullName evidence="1">Uncharacterized protein</fullName>
    </submittedName>
</protein>
<evidence type="ECO:0000313" key="1">
    <source>
        <dbReference type="EMBL" id="ETX07068.1"/>
    </source>
</evidence>
<dbReference type="AlphaFoldDB" id="W4MA42"/>
<dbReference type="Proteomes" id="UP000019140">
    <property type="component" value="Unassembled WGS sequence"/>
</dbReference>
<name>W4MA42_9BACT</name>
<comment type="caution">
    <text evidence="1">The sequence shown here is derived from an EMBL/GenBank/DDBJ whole genome shotgun (WGS) entry which is preliminary data.</text>
</comment>